<organism evidence="3 4">
    <name type="scientific">Quercus rubra</name>
    <name type="common">Northern red oak</name>
    <name type="synonym">Quercus borealis</name>
    <dbReference type="NCBI Taxonomy" id="3512"/>
    <lineage>
        <taxon>Eukaryota</taxon>
        <taxon>Viridiplantae</taxon>
        <taxon>Streptophyta</taxon>
        <taxon>Embryophyta</taxon>
        <taxon>Tracheophyta</taxon>
        <taxon>Spermatophyta</taxon>
        <taxon>Magnoliopsida</taxon>
        <taxon>eudicotyledons</taxon>
        <taxon>Gunneridae</taxon>
        <taxon>Pentapetalae</taxon>
        <taxon>rosids</taxon>
        <taxon>fabids</taxon>
        <taxon>Fagales</taxon>
        <taxon>Fagaceae</taxon>
        <taxon>Quercus</taxon>
    </lineage>
</organism>
<reference evidence="3 4" key="1">
    <citation type="journal article" date="2023" name="G3 (Bethesda)">
        <title>A haplotype-resolved chromosome-scale genome for Quercus rubra L. provides insights into the genetics of adaptive traits for red oak species.</title>
        <authorList>
            <person name="Kapoor B."/>
            <person name="Jenkins J."/>
            <person name="Schmutz J."/>
            <person name="Zhebentyayeva T."/>
            <person name="Kuelheim C."/>
            <person name="Coggeshall M."/>
            <person name="Heim C."/>
            <person name="Lasky J.R."/>
            <person name="Leites L."/>
            <person name="Islam-Faridi N."/>
            <person name="Romero-Severson J."/>
            <person name="DeLeo V.L."/>
            <person name="Lucas S.M."/>
            <person name="Lazic D."/>
            <person name="Gailing O."/>
            <person name="Carlson J."/>
            <person name="Staton M."/>
        </authorList>
    </citation>
    <scope>NUCLEOTIDE SEQUENCE [LARGE SCALE GENOMIC DNA]</scope>
    <source>
        <strain evidence="3">Pseudo-F2</strain>
    </source>
</reference>
<dbReference type="PANTHER" id="PTHR35546:SF130">
    <property type="entry name" value="EXPRESSED PROTEIN"/>
    <property type="match status" value="1"/>
</dbReference>
<feature type="domain" description="F-box" evidence="1">
    <location>
        <begin position="38"/>
        <end position="77"/>
    </location>
</feature>
<evidence type="ECO:0008006" key="5">
    <source>
        <dbReference type="Google" id="ProtNLM"/>
    </source>
</evidence>
<evidence type="ECO:0000259" key="1">
    <source>
        <dbReference type="Pfam" id="PF00646"/>
    </source>
</evidence>
<dbReference type="InterPro" id="IPR055290">
    <property type="entry name" value="At3g26010-like"/>
</dbReference>
<dbReference type="AlphaFoldDB" id="A0AAN7ERA6"/>
<sequence length="475" mass="54653">MLDFFSSKNKHISASASVVSMAVDFVPPVSLSTCASRIEELPDDVLYEIVYRLPCRSAILCMSLSKHWFSLISHPYFIPGFIHHRHQIGNHYYSSEPFNFLLQHYDKFMVLPSDNSSSESFIKDFGHSGSVVDFLKFLPPQRYNKLCIEASFNDLLLVCNEVLQFCKSDGNYYICNPLTKQWLTLPRSPPMMSSFNRPVLVGFICEPYEESITNTNYRYKVVRIHSLTQSDKTTQLWMEIFSSETNEWCNSFVESPRELYRFSFKSKRLGVVACNGMLHWADVDSRNGMTKGFVVLDPQQCHLRYIGPPILPIECFISFGVFQGRLRLFYSPISRLYECRLGYCDCENNGNNGSNISVWELVDYDNTGTWSLKHKVCYKGIISECTTFFDKKVEEEEEEIQGPVKFIAFHQNDGDIVFLQFSNYIVSCNMRTRVCALAAIVSMRVTSIFLLGQPSWPTPIHPLLSKFECPPPFDC</sequence>
<feature type="domain" description="F-box protein At3g26010-like beta-propeller" evidence="2">
    <location>
        <begin position="130"/>
        <end position="297"/>
    </location>
</feature>
<dbReference type="Gene3D" id="1.20.1280.50">
    <property type="match status" value="1"/>
</dbReference>
<accession>A0AAN7ERA6</accession>
<dbReference type="Pfam" id="PF00646">
    <property type="entry name" value="F-box"/>
    <property type="match status" value="1"/>
</dbReference>
<dbReference type="EMBL" id="JAXUIC010000008">
    <property type="protein sequence ID" value="KAK4577869.1"/>
    <property type="molecule type" value="Genomic_DNA"/>
</dbReference>
<protein>
    <recommendedName>
        <fullName evidence="5">F-box domain-containing protein</fullName>
    </recommendedName>
</protein>
<evidence type="ECO:0000313" key="3">
    <source>
        <dbReference type="EMBL" id="KAK4577869.1"/>
    </source>
</evidence>
<name>A0AAN7ERA6_QUERU</name>
<dbReference type="InterPro" id="IPR056592">
    <property type="entry name" value="Beta-prop_At3g26010-like"/>
</dbReference>
<keyword evidence="4" id="KW-1185">Reference proteome</keyword>
<dbReference type="InterPro" id="IPR036047">
    <property type="entry name" value="F-box-like_dom_sf"/>
</dbReference>
<dbReference type="Pfam" id="PF24750">
    <property type="entry name" value="b-prop_At3g26010-like"/>
    <property type="match status" value="1"/>
</dbReference>
<proteinExistence type="predicted"/>
<dbReference type="PANTHER" id="PTHR35546">
    <property type="entry name" value="F-BOX PROTEIN INTERACTION DOMAIN PROTEIN-RELATED"/>
    <property type="match status" value="1"/>
</dbReference>
<dbReference type="Proteomes" id="UP001324115">
    <property type="component" value="Unassembled WGS sequence"/>
</dbReference>
<dbReference type="InterPro" id="IPR001810">
    <property type="entry name" value="F-box_dom"/>
</dbReference>
<evidence type="ECO:0000259" key="2">
    <source>
        <dbReference type="Pfam" id="PF24750"/>
    </source>
</evidence>
<dbReference type="SUPFAM" id="SSF81383">
    <property type="entry name" value="F-box domain"/>
    <property type="match status" value="1"/>
</dbReference>
<evidence type="ECO:0000313" key="4">
    <source>
        <dbReference type="Proteomes" id="UP001324115"/>
    </source>
</evidence>
<comment type="caution">
    <text evidence="3">The sequence shown here is derived from an EMBL/GenBank/DDBJ whole genome shotgun (WGS) entry which is preliminary data.</text>
</comment>
<gene>
    <name evidence="3" type="ORF">RGQ29_028131</name>
</gene>